<dbReference type="AlphaFoldDB" id="A0A0J5ZV56"/>
<dbReference type="Pfam" id="PF00528">
    <property type="entry name" value="BPD_transp_1"/>
    <property type="match status" value="1"/>
</dbReference>
<accession>A0A0J5ZV56</accession>
<feature type="transmembrane region" description="Helical" evidence="8">
    <location>
        <begin position="12"/>
        <end position="35"/>
    </location>
</feature>
<dbReference type="RefSeq" id="WP_048246347.1">
    <property type="nucleotide sequence ID" value="NZ_LDWR01000023.1"/>
</dbReference>
<keyword evidence="4" id="KW-0997">Cell inner membrane</keyword>
<dbReference type="Gene3D" id="1.10.3720.10">
    <property type="entry name" value="MetI-like"/>
    <property type="match status" value="1"/>
</dbReference>
<feature type="transmembrane region" description="Helical" evidence="8">
    <location>
        <begin position="235"/>
        <end position="256"/>
    </location>
</feature>
<evidence type="ECO:0000256" key="7">
    <source>
        <dbReference type="ARBA" id="ARBA00023136"/>
    </source>
</evidence>
<evidence type="ECO:0000256" key="3">
    <source>
        <dbReference type="ARBA" id="ARBA00022475"/>
    </source>
</evidence>
<keyword evidence="7 8" id="KW-0472">Membrane</keyword>
<comment type="similarity">
    <text evidence="8">Belongs to the binding-protein-dependent transport system permease family.</text>
</comment>
<dbReference type="GO" id="GO:0055085">
    <property type="term" value="P:transmembrane transport"/>
    <property type="evidence" value="ECO:0007669"/>
    <property type="project" value="InterPro"/>
</dbReference>
<feature type="domain" description="ABC transmembrane type-1" evidence="9">
    <location>
        <begin position="66"/>
        <end position="255"/>
    </location>
</feature>
<dbReference type="EMBL" id="LDWR01000023">
    <property type="protein sequence ID" value="KML57305.1"/>
    <property type="molecule type" value="Genomic_DNA"/>
</dbReference>
<dbReference type="InterPro" id="IPR035906">
    <property type="entry name" value="MetI-like_sf"/>
</dbReference>
<evidence type="ECO:0000256" key="2">
    <source>
        <dbReference type="ARBA" id="ARBA00022448"/>
    </source>
</evidence>
<evidence type="ECO:0000256" key="6">
    <source>
        <dbReference type="ARBA" id="ARBA00022989"/>
    </source>
</evidence>
<dbReference type="PROSITE" id="PS50928">
    <property type="entry name" value="ABC_TM1"/>
    <property type="match status" value="1"/>
</dbReference>
<gene>
    <name evidence="10" type="ORF">VL15_14620</name>
</gene>
<dbReference type="PATRIC" id="fig|292.27.peg.2838"/>
<evidence type="ECO:0000256" key="8">
    <source>
        <dbReference type="RuleBase" id="RU363032"/>
    </source>
</evidence>
<sequence>MKTRLTAGRALVVGIAWAAILFLMLPLLVSVPVSLTPSDYLSMPDGALSLRHYSVLLDDDGWVSSFLQSGLIALVSSAISVTLGTLCAIGLWKVASRRGELVRGVILFPLIVPPIVSALAFYRLWGELGMLDSYPAVILSHVVLSVPYVVVAVSASLATVGLRIEQASRSLGANLSQTLRYVILPSIRPGVLSAAVFAFILSWDELVVTLFISSRGVYTLPRRMWDGMRENVDPAIASVSTLLLAATCIAIGLSLLRKRAAGSV</sequence>
<evidence type="ECO:0000259" key="9">
    <source>
        <dbReference type="PROSITE" id="PS50928"/>
    </source>
</evidence>
<protein>
    <submittedName>
        <fullName evidence="10">ABC transporter permease</fullName>
    </submittedName>
</protein>
<keyword evidence="2 8" id="KW-0813">Transport</keyword>
<comment type="subcellular location">
    <subcellularLocation>
        <location evidence="1">Cell inner membrane</location>
        <topology evidence="1">Multi-pass membrane protein</topology>
    </subcellularLocation>
    <subcellularLocation>
        <location evidence="8">Cell membrane</location>
        <topology evidence="8">Multi-pass membrane protein</topology>
    </subcellularLocation>
</comment>
<feature type="transmembrane region" description="Helical" evidence="8">
    <location>
        <begin position="104"/>
        <end position="125"/>
    </location>
</feature>
<keyword evidence="6 8" id="KW-1133">Transmembrane helix</keyword>
<evidence type="ECO:0000256" key="5">
    <source>
        <dbReference type="ARBA" id="ARBA00022692"/>
    </source>
</evidence>
<dbReference type="Proteomes" id="UP000036338">
    <property type="component" value="Unassembled WGS sequence"/>
</dbReference>
<dbReference type="CDD" id="cd06261">
    <property type="entry name" value="TM_PBP2"/>
    <property type="match status" value="1"/>
</dbReference>
<keyword evidence="3" id="KW-1003">Cell membrane</keyword>
<evidence type="ECO:0000256" key="4">
    <source>
        <dbReference type="ARBA" id="ARBA00022519"/>
    </source>
</evidence>
<dbReference type="InterPro" id="IPR000515">
    <property type="entry name" value="MetI-like"/>
</dbReference>
<feature type="transmembrane region" description="Helical" evidence="8">
    <location>
        <begin position="66"/>
        <end position="92"/>
    </location>
</feature>
<organism evidence="10 11">
    <name type="scientific">Burkholderia cepacia</name>
    <name type="common">Pseudomonas cepacia</name>
    <dbReference type="NCBI Taxonomy" id="292"/>
    <lineage>
        <taxon>Bacteria</taxon>
        <taxon>Pseudomonadati</taxon>
        <taxon>Pseudomonadota</taxon>
        <taxon>Betaproteobacteria</taxon>
        <taxon>Burkholderiales</taxon>
        <taxon>Burkholderiaceae</taxon>
        <taxon>Burkholderia</taxon>
        <taxon>Burkholderia cepacia complex</taxon>
    </lineage>
</organism>
<evidence type="ECO:0000256" key="1">
    <source>
        <dbReference type="ARBA" id="ARBA00004429"/>
    </source>
</evidence>
<dbReference type="PANTHER" id="PTHR43357:SF4">
    <property type="entry name" value="INNER MEMBRANE ABC TRANSPORTER PERMEASE PROTEIN YDCV"/>
    <property type="match status" value="1"/>
</dbReference>
<reference evidence="10 11" key="1">
    <citation type="submission" date="2015-05" db="EMBL/GenBank/DDBJ databases">
        <title>Draft genome of Burkholderia cepacia LK29.</title>
        <authorList>
            <person name="Chan X.Y."/>
        </authorList>
    </citation>
    <scope>NUCLEOTIDE SEQUENCE [LARGE SCALE GENOMIC DNA]</scope>
    <source>
        <strain evidence="10 11">LK29</strain>
    </source>
</reference>
<feature type="transmembrane region" description="Helical" evidence="8">
    <location>
        <begin position="181"/>
        <end position="203"/>
    </location>
</feature>
<dbReference type="SUPFAM" id="SSF161098">
    <property type="entry name" value="MetI-like"/>
    <property type="match status" value="1"/>
</dbReference>
<evidence type="ECO:0000313" key="10">
    <source>
        <dbReference type="EMBL" id="KML57305.1"/>
    </source>
</evidence>
<keyword evidence="5 8" id="KW-0812">Transmembrane</keyword>
<dbReference type="PANTHER" id="PTHR43357">
    <property type="entry name" value="INNER MEMBRANE ABC TRANSPORTER PERMEASE PROTEIN YDCV"/>
    <property type="match status" value="1"/>
</dbReference>
<dbReference type="GO" id="GO:0005886">
    <property type="term" value="C:plasma membrane"/>
    <property type="evidence" value="ECO:0007669"/>
    <property type="project" value="UniProtKB-SubCell"/>
</dbReference>
<name>A0A0J5ZV56_BURCE</name>
<feature type="transmembrane region" description="Helical" evidence="8">
    <location>
        <begin position="137"/>
        <end position="160"/>
    </location>
</feature>
<proteinExistence type="inferred from homology"/>
<comment type="caution">
    <text evidence="10">The sequence shown here is derived from an EMBL/GenBank/DDBJ whole genome shotgun (WGS) entry which is preliminary data.</text>
</comment>
<evidence type="ECO:0000313" key="11">
    <source>
        <dbReference type="Proteomes" id="UP000036338"/>
    </source>
</evidence>